<accession>A0A0L8G127</accession>
<reference evidence="2" key="1">
    <citation type="submission" date="2015-07" db="EMBL/GenBank/DDBJ databases">
        <title>MeaNS - Measles Nucleotide Surveillance Program.</title>
        <authorList>
            <person name="Tran T."/>
            <person name="Druce J."/>
        </authorList>
    </citation>
    <scope>NUCLEOTIDE SEQUENCE</scope>
    <source>
        <strain evidence="2">UCB-OBI-ISO-001</strain>
        <tissue evidence="2">Gonad</tissue>
    </source>
</reference>
<keyword evidence="1" id="KW-0472">Membrane</keyword>
<keyword evidence="1" id="KW-1133">Transmembrane helix</keyword>
<dbReference type="AlphaFoldDB" id="A0A0L8G127"/>
<proteinExistence type="predicted"/>
<gene>
    <name evidence="2" type="ORF">OCBIM_22002345mg</name>
</gene>
<evidence type="ECO:0000256" key="1">
    <source>
        <dbReference type="SAM" id="Phobius"/>
    </source>
</evidence>
<organism evidence="2">
    <name type="scientific">Octopus bimaculoides</name>
    <name type="common">California two-spotted octopus</name>
    <dbReference type="NCBI Taxonomy" id="37653"/>
    <lineage>
        <taxon>Eukaryota</taxon>
        <taxon>Metazoa</taxon>
        <taxon>Spiralia</taxon>
        <taxon>Lophotrochozoa</taxon>
        <taxon>Mollusca</taxon>
        <taxon>Cephalopoda</taxon>
        <taxon>Coleoidea</taxon>
        <taxon>Octopodiformes</taxon>
        <taxon>Octopoda</taxon>
        <taxon>Incirrata</taxon>
        <taxon>Octopodidae</taxon>
        <taxon>Octopus</taxon>
    </lineage>
</organism>
<dbReference type="EMBL" id="KQ424639">
    <property type="protein sequence ID" value="KOF70707.1"/>
    <property type="molecule type" value="Genomic_DNA"/>
</dbReference>
<sequence length="74" mass="8507">MQFKQHKAGVKKAPSKIKKKENRNVLFLYMNCVGFLVVLKTRANTKLLSNAVLFNYTNTKTKTKKLSCGRWSTL</sequence>
<feature type="transmembrane region" description="Helical" evidence="1">
    <location>
        <begin position="21"/>
        <end position="39"/>
    </location>
</feature>
<protein>
    <submittedName>
        <fullName evidence="2">Uncharacterized protein</fullName>
    </submittedName>
</protein>
<keyword evidence="1" id="KW-0812">Transmembrane</keyword>
<evidence type="ECO:0000313" key="2">
    <source>
        <dbReference type="EMBL" id="KOF70707.1"/>
    </source>
</evidence>
<name>A0A0L8G127_OCTBM</name>